<dbReference type="Gene3D" id="1.20.5.1930">
    <property type="match status" value="1"/>
</dbReference>
<accession>A0A128EY54</accession>
<dbReference type="PANTHER" id="PTHR24421">
    <property type="entry name" value="NITRATE/NITRITE SENSOR PROTEIN NARX-RELATED"/>
    <property type="match status" value="1"/>
</dbReference>
<name>A0A128EY54_9GAMM</name>
<dbReference type="InterPro" id="IPR003594">
    <property type="entry name" value="HATPase_dom"/>
</dbReference>
<dbReference type="InterPro" id="IPR017171">
    <property type="entry name" value="Sig_transdc_His_kinase_MctS"/>
</dbReference>
<evidence type="ECO:0000256" key="8">
    <source>
        <dbReference type="ARBA" id="ARBA00023136"/>
    </source>
</evidence>
<dbReference type="Pfam" id="PF07730">
    <property type="entry name" value="HisKA_3"/>
    <property type="match status" value="1"/>
</dbReference>
<evidence type="ECO:0000256" key="3">
    <source>
        <dbReference type="ARBA" id="ARBA00022679"/>
    </source>
</evidence>
<dbReference type="SUPFAM" id="SSF55874">
    <property type="entry name" value="ATPase domain of HSP90 chaperone/DNA topoisomerase II/histidine kinase"/>
    <property type="match status" value="1"/>
</dbReference>
<comment type="subcellular location">
    <subcellularLocation>
        <location evidence="1">Cell membrane</location>
        <topology evidence="1">Multi-pass membrane protein</topology>
    </subcellularLocation>
</comment>
<dbReference type="InterPro" id="IPR036890">
    <property type="entry name" value="HATPase_C_sf"/>
</dbReference>
<dbReference type="EC" id="2.7.13.3" evidence="11"/>
<dbReference type="InterPro" id="IPR005467">
    <property type="entry name" value="His_kinase_dom"/>
</dbReference>
<evidence type="ECO:0000256" key="4">
    <source>
        <dbReference type="ARBA" id="ARBA00022692"/>
    </source>
</evidence>
<dbReference type="AlphaFoldDB" id="A0A128EY54"/>
<keyword evidence="12" id="KW-1185">Reference proteome</keyword>
<dbReference type="InterPro" id="IPR011712">
    <property type="entry name" value="Sig_transdc_His_kin_sub3_dim/P"/>
</dbReference>
<dbReference type="InterPro" id="IPR050482">
    <property type="entry name" value="Sensor_HK_TwoCompSys"/>
</dbReference>
<dbReference type="GO" id="GO:0046983">
    <property type="term" value="F:protein dimerization activity"/>
    <property type="evidence" value="ECO:0007669"/>
    <property type="project" value="InterPro"/>
</dbReference>
<organism evidence="11 12">
    <name type="scientific">Grimontia celer</name>
    <dbReference type="NCBI Taxonomy" id="1796497"/>
    <lineage>
        <taxon>Bacteria</taxon>
        <taxon>Pseudomonadati</taxon>
        <taxon>Pseudomonadota</taxon>
        <taxon>Gammaproteobacteria</taxon>
        <taxon>Vibrionales</taxon>
        <taxon>Vibrionaceae</taxon>
        <taxon>Grimontia</taxon>
    </lineage>
</organism>
<dbReference type="SMART" id="SM01049">
    <property type="entry name" value="Cache_2"/>
    <property type="match status" value="1"/>
</dbReference>
<dbReference type="EMBL" id="FIZX01000001">
    <property type="protein sequence ID" value="CZF79519.1"/>
    <property type="molecule type" value="Genomic_DNA"/>
</dbReference>
<dbReference type="InterPro" id="IPR033480">
    <property type="entry name" value="sCache_2"/>
</dbReference>
<feature type="transmembrane region" description="Helical" evidence="9">
    <location>
        <begin position="203"/>
        <end position="226"/>
    </location>
</feature>
<keyword evidence="3 11" id="KW-0808">Transferase</keyword>
<proteinExistence type="predicted"/>
<evidence type="ECO:0000256" key="5">
    <source>
        <dbReference type="ARBA" id="ARBA00022777"/>
    </source>
</evidence>
<evidence type="ECO:0000256" key="2">
    <source>
        <dbReference type="ARBA" id="ARBA00022475"/>
    </source>
</evidence>
<reference evidence="12" key="1">
    <citation type="submission" date="2016-02" db="EMBL/GenBank/DDBJ databases">
        <authorList>
            <person name="Rodrigo-Torres Lidia"/>
            <person name="Arahal R.David."/>
        </authorList>
    </citation>
    <scope>NUCLEOTIDE SEQUENCE [LARGE SCALE GENOMIC DNA]</scope>
    <source>
        <strain evidence="12">CECT 9029</strain>
    </source>
</reference>
<keyword evidence="2" id="KW-1003">Cell membrane</keyword>
<dbReference type="RefSeq" id="WP_062662227.1">
    <property type="nucleotide sequence ID" value="NZ_FIZX01000001.1"/>
</dbReference>
<dbReference type="GO" id="GO:0000155">
    <property type="term" value="F:phosphorelay sensor kinase activity"/>
    <property type="evidence" value="ECO:0007669"/>
    <property type="project" value="InterPro"/>
</dbReference>
<evidence type="ECO:0000256" key="9">
    <source>
        <dbReference type="SAM" id="Phobius"/>
    </source>
</evidence>
<dbReference type="PANTHER" id="PTHR24421:SF59">
    <property type="entry name" value="OXYGEN SENSOR HISTIDINE KINASE NREB"/>
    <property type="match status" value="1"/>
</dbReference>
<gene>
    <name evidence="11" type="primary">nreB_2</name>
    <name evidence="11" type="ORF">GCE9029_01501</name>
</gene>
<evidence type="ECO:0000313" key="12">
    <source>
        <dbReference type="Proteomes" id="UP000071641"/>
    </source>
</evidence>
<evidence type="ECO:0000256" key="7">
    <source>
        <dbReference type="ARBA" id="ARBA00023012"/>
    </source>
</evidence>
<dbReference type="Pfam" id="PF02518">
    <property type="entry name" value="HATPase_c"/>
    <property type="match status" value="1"/>
</dbReference>
<dbReference type="SMART" id="SM00387">
    <property type="entry name" value="HATPase_c"/>
    <property type="match status" value="1"/>
</dbReference>
<dbReference type="PIRSF" id="PIRSF037314">
    <property type="entry name" value="STHK_MctS"/>
    <property type="match status" value="1"/>
</dbReference>
<dbReference type="Gene3D" id="3.30.565.10">
    <property type="entry name" value="Histidine kinase-like ATPase, C-terminal domain"/>
    <property type="match status" value="1"/>
</dbReference>
<dbReference type="STRING" id="1796497.GCE9029_01501"/>
<evidence type="ECO:0000313" key="11">
    <source>
        <dbReference type="EMBL" id="CZF79519.1"/>
    </source>
</evidence>
<keyword evidence="8 9" id="KW-0472">Membrane</keyword>
<dbReference type="Gene3D" id="3.30.450.20">
    <property type="entry name" value="PAS domain"/>
    <property type="match status" value="1"/>
</dbReference>
<dbReference type="GO" id="GO:0005886">
    <property type="term" value="C:plasma membrane"/>
    <property type="evidence" value="ECO:0007669"/>
    <property type="project" value="UniProtKB-SubCell"/>
</dbReference>
<dbReference type="PROSITE" id="PS50109">
    <property type="entry name" value="HIS_KIN"/>
    <property type="match status" value="1"/>
</dbReference>
<evidence type="ECO:0000256" key="6">
    <source>
        <dbReference type="ARBA" id="ARBA00022989"/>
    </source>
</evidence>
<dbReference type="CDD" id="cd16917">
    <property type="entry name" value="HATPase_UhpB-NarQ-NarX-like"/>
    <property type="match status" value="1"/>
</dbReference>
<dbReference type="OrthoDB" id="9797605at2"/>
<sequence length="458" mass="51928">MSLKLKIILMTVIPLVVISYVIGWITINQSQSLGVKEISTFRESMLTTKEQALEDYVHLAIQSIDYLYDDTSRNESELKSQALEVLRQLRYGNDGYFFVYDEAGFNLAHPIMPELEGQNLINLKDSNGNFLIQNLLASAKAGGGFHQYLWHKPSTNEVVPKLSYAIWLPKWKWMVGTGLYIEDIGEQIEEVKQDVQTSINHTYIAILVILVSSVLIMVVIALAVNLHEHRIADERLRELAFRNVMLQEEEKKYISRELHDCVNQLLVSAKCHIELLSKELCQNGNTTTGEHLQKGETSLVKAIKEVRNISRNLRPSALDDIGLNAALELLASDFATSQNIQIDTHLDDFDDKLLPEVTTTLYRVVQESLVNIEKHSQCRNVDIILSKLGERLQLIIRDDGKGFNVSEALKGRGIGLRNMRERIEFIGGDFEISAEKERGTEVSILLELSTIIMERNHG</sequence>
<keyword evidence="6 9" id="KW-1133">Transmembrane helix</keyword>
<dbReference type="Pfam" id="PF17200">
    <property type="entry name" value="sCache_2"/>
    <property type="match status" value="1"/>
</dbReference>
<keyword evidence="5 11" id="KW-0418">Kinase</keyword>
<keyword evidence="7" id="KW-0902">Two-component regulatory system</keyword>
<keyword evidence="4 9" id="KW-0812">Transmembrane</keyword>
<feature type="transmembrane region" description="Helical" evidence="9">
    <location>
        <begin position="7"/>
        <end position="27"/>
    </location>
</feature>
<evidence type="ECO:0000259" key="10">
    <source>
        <dbReference type="PROSITE" id="PS50109"/>
    </source>
</evidence>
<evidence type="ECO:0000256" key="1">
    <source>
        <dbReference type="ARBA" id="ARBA00004651"/>
    </source>
</evidence>
<feature type="domain" description="Histidine kinase" evidence="10">
    <location>
        <begin position="253"/>
        <end position="450"/>
    </location>
</feature>
<protein>
    <submittedName>
        <fullName evidence="11">Oxygen sensor histidine kinase NreB</fullName>
        <ecNumber evidence="11">2.7.13.3</ecNumber>
    </submittedName>
</protein>
<dbReference type="Proteomes" id="UP000071641">
    <property type="component" value="Unassembled WGS sequence"/>
</dbReference>